<dbReference type="Pfam" id="PF11533">
    <property type="entry name" value="AtzH-like"/>
    <property type="match status" value="1"/>
</dbReference>
<dbReference type="EMBL" id="AGFM01000042">
    <property type="protein sequence ID" value="EHJ60208.1"/>
    <property type="molecule type" value="Genomic_DNA"/>
</dbReference>
<dbReference type="InterPro" id="IPR032710">
    <property type="entry name" value="NTF2-like_dom_sf"/>
</dbReference>
<evidence type="ECO:0008006" key="3">
    <source>
        <dbReference type="Google" id="ProtNLM"/>
    </source>
</evidence>
<dbReference type="AlphaFoldDB" id="G6EER2"/>
<dbReference type="SUPFAM" id="SSF54427">
    <property type="entry name" value="NTF2-like"/>
    <property type="match status" value="1"/>
</dbReference>
<accession>G6EER2</accession>
<dbReference type="STRING" id="1088721.JI59_05935"/>
<evidence type="ECO:0000313" key="1">
    <source>
        <dbReference type="EMBL" id="EHJ60208.1"/>
    </source>
</evidence>
<dbReference type="KEGG" id="npn:JI59_05935"/>
<sequence>MNIDEPEALASLTEASDAYEAALQDNDLDKMDQLFWDDFRTTRFGVRENLHGIAEIREFRIQRPGGAPARDNLRRTITVFGPDHGHCAIEFRYRGNGALGRQTQMWVRLDGAWRVIGAHISLLPA</sequence>
<dbReference type="RefSeq" id="WP_007013744.1">
    <property type="nucleotide sequence ID" value="NZ_AGFM01000042.1"/>
</dbReference>
<dbReference type="Proteomes" id="UP000004030">
    <property type="component" value="Unassembled WGS sequence"/>
</dbReference>
<comment type="caution">
    <text evidence="1">The sequence shown here is derived from an EMBL/GenBank/DDBJ whole genome shotgun (WGS) entry which is preliminary data.</text>
</comment>
<dbReference type="eggNOG" id="COG4319">
    <property type="taxonomic scope" value="Bacteria"/>
</dbReference>
<evidence type="ECO:0000313" key="2">
    <source>
        <dbReference type="Proteomes" id="UP000004030"/>
    </source>
</evidence>
<keyword evidence="2" id="KW-1185">Reference proteome</keyword>
<name>G6EER2_9SPHN</name>
<reference evidence="1 2" key="1">
    <citation type="journal article" date="2012" name="J. Bacteriol.">
        <title>Genome sequence of benzo(a)pyrene-degrading bacterium Novosphingobium pentaromativorans US6-1.</title>
        <authorList>
            <person name="Luo Y.R."/>
            <person name="Kang S.G."/>
            <person name="Kim S.J."/>
            <person name="Kim M.R."/>
            <person name="Li N."/>
            <person name="Lee J.H."/>
            <person name="Kwon K.K."/>
        </authorList>
    </citation>
    <scope>NUCLEOTIDE SEQUENCE [LARGE SCALE GENOMIC DNA]</scope>
    <source>
        <strain evidence="1 2">US6-1</strain>
    </source>
</reference>
<dbReference type="InterPro" id="IPR024507">
    <property type="entry name" value="AtzH-like"/>
</dbReference>
<gene>
    <name evidence="1" type="ORF">NSU_2833</name>
</gene>
<proteinExistence type="predicted"/>
<dbReference type="PATRIC" id="fig|1088721.3.peg.2800"/>
<dbReference type="OrthoDB" id="9791198at2"/>
<dbReference type="Gene3D" id="3.10.450.50">
    <property type="match status" value="1"/>
</dbReference>
<organism evidence="1 2">
    <name type="scientific">Novosphingobium pentaromativorans US6-1</name>
    <dbReference type="NCBI Taxonomy" id="1088721"/>
    <lineage>
        <taxon>Bacteria</taxon>
        <taxon>Pseudomonadati</taxon>
        <taxon>Pseudomonadota</taxon>
        <taxon>Alphaproteobacteria</taxon>
        <taxon>Sphingomonadales</taxon>
        <taxon>Sphingomonadaceae</taxon>
        <taxon>Novosphingobium</taxon>
    </lineage>
</organism>
<protein>
    <recommendedName>
        <fullName evidence="3">DUF4440 domain-containing protein</fullName>
    </recommendedName>
</protein>